<reference evidence="1" key="1">
    <citation type="submission" date="2014-11" db="EMBL/GenBank/DDBJ databases">
        <authorList>
            <person name="Amaro Gonzalez C."/>
        </authorList>
    </citation>
    <scope>NUCLEOTIDE SEQUENCE</scope>
</reference>
<reference evidence="1" key="2">
    <citation type="journal article" date="2015" name="Fish Shellfish Immunol.">
        <title>Early steps in the European eel (Anguilla anguilla)-Vibrio vulnificus interaction in the gills: Role of the RtxA13 toxin.</title>
        <authorList>
            <person name="Callol A."/>
            <person name="Pajuelo D."/>
            <person name="Ebbesson L."/>
            <person name="Teles M."/>
            <person name="MacKenzie S."/>
            <person name="Amaro C."/>
        </authorList>
    </citation>
    <scope>NUCLEOTIDE SEQUENCE</scope>
</reference>
<proteinExistence type="predicted"/>
<dbReference type="EMBL" id="GBXM01051025">
    <property type="protein sequence ID" value="JAH57552.1"/>
    <property type="molecule type" value="Transcribed_RNA"/>
</dbReference>
<protein>
    <submittedName>
        <fullName evidence="1">Uncharacterized protein</fullName>
    </submittedName>
</protein>
<accession>A0A0E9TVQ3</accession>
<evidence type="ECO:0000313" key="1">
    <source>
        <dbReference type="EMBL" id="JAH57552.1"/>
    </source>
</evidence>
<sequence length="44" mass="4842">MDVLIIVGWVSWCQLTSHKGLIAHQSVAVTSGDCWEGAQKWGGW</sequence>
<dbReference type="AlphaFoldDB" id="A0A0E9TVQ3"/>
<organism evidence="1">
    <name type="scientific">Anguilla anguilla</name>
    <name type="common">European freshwater eel</name>
    <name type="synonym">Muraena anguilla</name>
    <dbReference type="NCBI Taxonomy" id="7936"/>
    <lineage>
        <taxon>Eukaryota</taxon>
        <taxon>Metazoa</taxon>
        <taxon>Chordata</taxon>
        <taxon>Craniata</taxon>
        <taxon>Vertebrata</taxon>
        <taxon>Euteleostomi</taxon>
        <taxon>Actinopterygii</taxon>
        <taxon>Neopterygii</taxon>
        <taxon>Teleostei</taxon>
        <taxon>Anguilliformes</taxon>
        <taxon>Anguillidae</taxon>
        <taxon>Anguilla</taxon>
    </lineage>
</organism>
<name>A0A0E9TVQ3_ANGAN</name>